<feature type="compositionally biased region" description="Basic and acidic residues" evidence="1">
    <location>
        <begin position="126"/>
        <end position="138"/>
    </location>
</feature>
<evidence type="ECO:0008006" key="3">
    <source>
        <dbReference type="Google" id="ProtNLM"/>
    </source>
</evidence>
<protein>
    <recommendedName>
        <fullName evidence="3">M-phase-specific PLK1-interacting protein</fullName>
    </recommendedName>
</protein>
<dbReference type="OrthoDB" id="8067710at2759"/>
<feature type="compositionally biased region" description="Polar residues" evidence="1">
    <location>
        <begin position="20"/>
        <end position="43"/>
    </location>
</feature>
<dbReference type="Bgee" id="FBgn0184359">
    <property type="expression patterns" value="Expressed in embryo and 3 other cell types or tissues"/>
</dbReference>
<feature type="region of interest" description="Disordered" evidence="1">
    <location>
        <begin position="1"/>
        <end position="154"/>
    </location>
</feature>
<organism evidence="2">
    <name type="scientific">Drosophila simulans</name>
    <name type="common">Fruit fly</name>
    <dbReference type="NCBI Taxonomy" id="7240"/>
    <lineage>
        <taxon>Eukaryota</taxon>
        <taxon>Metazoa</taxon>
        <taxon>Ecdysozoa</taxon>
        <taxon>Arthropoda</taxon>
        <taxon>Hexapoda</taxon>
        <taxon>Insecta</taxon>
        <taxon>Pterygota</taxon>
        <taxon>Neoptera</taxon>
        <taxon>Endopterygota</taxon>
        <taxon>Diptera</taxon>
        <taxon>Brachycera</taxon>
        <taxon>Muscomorpha</taxon>
        <taxon>Ephydroidea</taxon>
        <taxon>Drosophilidae</taxon>
        <taxon>Drosophila</taxon>
        <taxon>Sophophora</taxon>
    </lineage>
</organism>
<dbReference type="KEGG" id="dsi:Dsimw501_GD12632"/>
<reference evidence="2" key="3">
    <citation type="submission" date="2015-04" db="EMBL/GenBank/DDBJ databases">
        <authorList>
            <consortium name="FlyBase"/>
        </authorList>
    </citation>
    <scope>NUCLEOTIDE SEQUENCE</scope>
    <source>
        <strain evidence="2">W501</strain>
    </source>
</reference>
<dbReference type="InterPro" id="IPR028265">
    <property type="entry name" value="TTDN1/SICKLE"/>
</dbReference>
<dbReference type="Proteomes" id="UP000035880">
    <property type="component" value="Chromosome 3L"/>
</dbReference>
<sequence length="154" mass="17973">MSTPRKNYNNLPPYCPQGGQYPSQSADYRSQQFGGQQKPQNPNFGFYEDKQGQQNGIPPHFYQNKSPQEPQRHRPYGQGRNFGRGGNFNRRNQQNWDQNPRNQQNREHNRSGGSFGQYFHPSMLEDPWRELMERHEAIHGPSSSRTPPKEVEVS</sequence>
<dbReference type="EMBL" id="CM002912">
    <property type="protein sequence ID" value="KMY99516.1"/>
    <property type="molecule type" value="Genomic_DNA"/>
</dbReference>
<reference evidence="2" key="2">
    <citation type="submission" date="2014-06" db="EMBL/GenBank/DDBJ databases">
        <authorList>
            <person name="Hu T."/>
            <person name="Eisen M.B."/>
            <person name="Thornton K.R."/>
            <person name="Andolfatto P."/>
        </authorList>
    </citation>
    <scope>NUCLEOTIDE SEQUENCE</scope>
    <source>
        <strain evidence="2">W501</strain>
    </source>
</reference>
<proteinExistence type="predicted"/>
<dbReference type="AlphaFoldDB" id="A0A0J9RUS2"/>
<accession>A0A0J9RUS2</accession>
<evidence type="ECO:0000256" key="1">
    <source>
        <dbReference type="SAM" id="MobiDB-lite"/>
    </source>
</evidence>
<reference evidence="2" key="1">
    <citation type="journal article" date="2013" name="Genome Res.">
        <title>A second-generation assembly of the Drosophila simulans genome provides new insights into patterns of lineage-specific divergence.</title>
        <authorList>
            <person name="Hu T.T."/>
            <person name="Eisen M.B."/>
            <person name="Thornton K.R."/>
            <person name="Andolfatto P."/>
        </authorList>
    </citation>
    <scope>NUCLEOTIDE SEQUENCE [LARGE SCALE GENOMIC DNA]</scope>
    <source>
        <strain evidence="2">W501</strain>
    </source>
</reference>
<name>A0A0J9RUS2_DROSI</name>
<evidence type="ECO:0000313" key="2">
    <source>
        <dbReference type="EMBL" id="KMY99516.1"/>
    </source>
</evidence>
<feature type="compositionally biased region" description="Polar residues" evidence="1">
    <location>
        <begin position="1"/>
        <end position="10"/>
    </location>
</feature>
<dbReference type="Pfam" id="PF15502">
    <property type="entry name" value="MPLKIP"/>
    <property type="match status" value="1"/>
</dbReference>
<gene>
    <name evidence="2" type="primary">Dsim\GD12632</name>
    <name evidence="2" type="ORF">Dsimw501_GD12632</name>
</gene>